<evidence type="ECO:0000313" key="1">
    <source>
        <dbReference type="EMBL" id="SHG35666.1"/>
    </source>
</evidence>
<accession>A0A1M5J518</accession>
<name>A0A1M5J518_9GAMM</name>
<dbReference type="Proteomes" id="UP000184517">
    <property type="component" value="Unassembled WGS sequence"/>
</dbReference>
<dbReference type="OrthoDB" id="6106673at2"/>
<protein>
    <submittedName>
        <fullName evidence="1">Uncharacterized protein</fullName>
    </submittedName>
</protein>
<keyword evidence="2" id="KW-1185">Reference proteome</keyword>
<dbReference type="EMBL" id="FQVF01000020">
    <property type="protein sequence ID" value="SHG35666.1"/>
    <property type="molecule type" value="Genomic_DNA"/>
</dbReference>
<reference evidence="2" key="1">
    <citation type="submission" date="2016-11" db="EMBL/GenBank/DDBJ databases">
        <authorList>
            <person name="Varghese N."/>
            <person name="Submissions S."/>
        </authorList>
    </citation>
    <scope>NUCLEOTIDE SEQUENCE [LARGE SCALE GENOMIC DNA]</scope>
    <source>
        <strain evidence="2">DSM 16579</strain>
    </source>
</reference>
<gene>
    <name evidence="1" type="ORF">SAMN02745753_03775</name>
</gene>
<proteinExistence type="predicted"/>
<dbReference type="RefSeq" id="WP_072841210.1">
    <property type="nucleotide sequence ID" value="NZ_FQVF01000020.1"/>
</dbReference>
<dbReference type="AlphaFoldDB" id="A0A1M5J518"/>
<evidence type="ECO:0000313" key="2">
    <source>
        <dbReference type="Proteomes" id="UP000184517"/>
    </source>
</evidence>
<sequence>MAITLRNYNIIRVIDNGVIVNCTVIEMCYDYALVRFKDKKYKVPYGLIDEVIGHELLVPVSE</sequence>
<organism evidence="1 2">
    <name type="scientific">Marinomonas polaris DSM 16579</name>
    <dbReference type="NCBI Taxonomy" id="1122206"/>
    <lineage>
        <taxon>Bacteria</taxon>
        <taxon>Pseudomonadati</taxon>
        <taxon>Pseudomonadota</taxon>
        <taxon>Gammaproteobacteria</taxon>
        <taxon>Oceanospirillales</taxon>
        <taxon>Oceanospirillaceae</taxon>
        <taxon>Marinomonas</taxon>
    </lineage>
</organism>